<name>A0A2U7UC91_9VIRU</name>
<dbReference type="SUPFAM" id="SSF81383">
    <property type="entry name" value="F-box domain"/>
    <property type="match status" value="1"/>
</dbReference>
<dbReference type="SMART" id="SM00698">
    <property type="entry name" value="MORN"/>
    <property type="match status" value="4"/>
</dbReference>
<evidence type="ECO:0000313" key="3">
    <source>
        <dbReference type="EMBL" id="AVK76081.1"/>
    </source>
</evidence>
<dbReference type="Gene3D" id="1.20.1280.50">
    <property type="match status" value="1"/>
</dbReference>
<dbReference type="GeneID" id="36842794"/>
<dbReference type="InterPro" id="IPR003409">
    <property type="entry name" value="MORN"/>
</dbReference>
<gene>
    <name evidence="3" type="ORF">pneo_cds_474</name>
</gene>
<accession>A0A2U7UC91</accession>
<evidence type="ECO:0000256" key="1">
    <source>
        <dbReference type="ARBA" id="ARBA00022737"/>
    </source>
</evidence>
<dbReference type="KEGG" id="vg:36842794"/>
<dbReference type="InterPro" id="IPR001810">
    <property type="entry name" value="F-box_dom"/>
</dbReference>
<dbReference type="RefSeq" id="YP_009482084.1">
    <property type="nucleotide sequence ID" value="NC_037666.1"/>
</dbReference>
<evidence type="ECO:0000259" key="2">
    <source>
        <dbReference type="PROSITE" id="PS50181"/>
    </source>
</evidence>
<dbReference type="Gene3D" id="2.20.110.10">
    <property type="entry name" value="Histone H3 K4-specific methyltransferase SET7/9 N-terminal domain"/>
    <property type="match status" value="2"/>
</dbReference>
<dbReference type="PANTHER" id="PTHR43215:SF14">
    <property type="entry name" value="RADIAL SPOKE HEAD 1 HOMOLOG"/>
    <property type="match status" value="1"/>
</dbReference>
<dbReference type="SUPFAM" id="SSF82185">
    <property type="entry name" value="Histone H3 K4-specific methyltransferase SET7/9 N-terminal domain"/>
    <property type="match status" value="2"/>
</dbReference>
<dbReference type="PROSITE" id="PS50181">
    <property type="entry name" value="FBOX"/>
    <property type="match status" value="1"/>
</dbReference>
<proteinExistence type="predicted"/>
<dbReference type="EMBL" id="MG011690">
    <property type="protein sequence ID" value="AVK76081.1"/>
    <property type="molecule type" value="Genomic_DNA"/>
</dbReference>
<dbReference type="Pfam" id="PF12937">
    <property type="entry name" value="F-box-like"/>
    <property type="match status" value="1"/>
</dbReference>
<dbReference type="Proteomes" id="UP000249287">
    <property type="component" value="Segment"/>
</dbReference>
<dbReference type="PANTHER" id="PTHR43215">
    <property type="entry name" value="RADIAL SPOKE HEAD 1 HOMOLOG"/>
    <property type="match status" value="1"/>
</dbReference>
<dbReference type="InterPro" id="IPR036047">
    <property type="entry name" value="F-box-like_dom_sf"/>
</dbReference>
<feature type="domain" description="F-box" evidence="2">
    <location>
        <begin position="1"/>
        <end position="48"/>
    </location>
</feature>
<dbReference type="Pfam" id="PF02493">
    <property type="entry name" value="MORN"/>
    <property type="match status" value="6"/>
</dbReference>
<protein>
    <submittedName>
        <fullName evidence="3">Morn repeat domain containing protein</fullName>
    </submittedName>
</protein>
<sequence length="382" mass="42562">MATLDDLPDKLVLEIIRSLGSARPVGALSATSSRYNRLASDDSLWRDLYLDRFGASPSGESLRAKGKTWRWLYQARLPARLAASSSVGTAVAGEHVYLGDWCDGRPHGVGISYKLGFRSLTEPQFYMDKLPDAPALLPRWHSDPLAPGGHLLYEGEWREGRPDGFGIMTYTHERRYEGRWRCGRRHGTGTFTVDWRCSTFAMRLECEWSNGACHGRAKVRHRGFTWKGNVAHGFFGGTVELTHSRISAYGEWNDNQFDGTITWSDARGSIYAGSCTKGRAHGFGTLKHEDGRRFEASWSDGALDGDGAVTYSDGSRWQGRWKLGERQEGAVVAHNRASAHRGADCDCLACLHEPGLFDDSVEATPWPIRCRLRVFDDAKATE</sequence>
<keyword evidence="1" id="KW-0677">Repeat</keyword>
<organism evidence="3">
    <name type="scientific">Pandoravirus neocaledonia</name>
    <dbReference type="NCBI Taxonomy" id="2107708"/>
    <lineage>
        <taxon>Viruses</taxon>
        <taxon>Pandoravirus</taxon>
    </lineage>
</organism>
<reference evidence="3" key="1">
    <citation type="journal article" date="2018" name="Nat. Commun.">
        <title>Diversity and evolution of the emerging Pandoraviridae family.</title>
        <authorList>
            <person name="Legendre M."/>
            <person name="Fabre E."/>
            <person name="Poirot O."/>
            <person name="Jeudy S."/>
            <person name="Lartigue A."/>
            <person name="Alempic J.M."/>
            <person name="Beucher L."/>
            <person name="Philippe N."/>
            <person name="Bertaux L."/>
            <person name="Christo-Foroux E."/>
            <person name="Labadie K."/>
            <person name="Coute Y."/>
            <person name="Abergel C."/>
            <person name="Claverie J.M."/>
        </authorList>
    </citation>
    <scope>NUCLEOTIDE SEQUENCE [LARGE SCALE GENOMIC DNA]</scope>
    <source>
        <strain evidence="3">Neocaledonia</strain>
    </source>
</reference>